<keyword evidence="2" id="KW-0479">Metal-binding</keyword>
<evidence type="ECO:0000259" key="4">
    <source>
        <dbReference type="Pfam" id="PF02678"/>
    </source>
</evidence>
<comment type="similarity">
    <text evidence="1 3">Belongs to the pirin family.</text>
</comment>
<evidence type="ECO:0008006" key="8">
    <source>
        <dbReference type="Google" id="ProtNLM"/>
    </source>
</evidence>
<dbReference type="CDD" id="cd02909">
    <property type="entry name" value="cupin_pirin_N"/>
    <property type="match status" value="1"/>
</dbReference>
<feature type="domain" description="Pirin C-terminal" evidence="5">
    <location>
        <begin position="189"/>
        <end position="287"/>
    </location>
</feature>
<organism evidence="6 7">
    <name type="scientific">Woeseia oceani</name>
    <dbReference type="NCBI Taxonomy" id="1548547"/>
    <lineage>
        <taxon>Bacteria</taxon>
        <taxon>Pseudomonadati</taxon>
        <taxon>Pseudomonadota</taxon>
        <taxon>Gammaproteobacteria</taxon>
        <taxon>Woeseiales</taxon>
        <taxon>Woeseiaceae</taxon>
        <taxon>Woeseia</taxon>
    </lineage>
</organism>
<dbReference type="InterPro" id="IPR003829">
    <property type="entry name" value="Pirin_N_dom"/>
</dbReference>
<name>A0A193LKV3_9GAMM</name>
<dbReference type="SUPFAM" id="SSF51182">
    <property type="entry name" value="RmlC-like cupins"/>
    <property type="match status" value="1"/>
</dbReference>
<dbReference type="InterPro" id="IPR008778">
    <property type="entry name" value="Pirin_C_dom"/>
</dbReference>
<dbReference type="PANTHER" id="PTHR13903:SF8">
    <property type="entry name" value="PIRIN"/>
    <property type="match status" value="1"/>
</dbReference>
<dbReference type="Pfam" id="PF05726">
    <property type="entry name" value="Pirin_C"/>
    <property type="match status" value="1"/>
</dbReference>
<proteinExistence type="inferred from homology"/>
<dbReference type="PIRSF" id="PIRSF006232">
    <property type="entry name" value="Pirin"/>
    <property type="match status" value="1"/>
</dbReference>
<evidence type="ECO:0000259" key="5">
    <source>
        <dbReference type="Pfam" id="PF05726"/>
    </source>
</evidence>
<feature type="binding site" evidence="2">
    <location>
        <position position="117"/>
    </location>
    <ligand>
        <name>Fe cation</name>
        <dbReference type="ChEBI" id="CHEBI:24875"/>
    </ligand>
</feature>
<sequence length="300" mass="33054">MSYVECAAPKCSEADGAIELRIVPKEKDLGEMTVRRVLPSPGRRMVGPFIFFDHMGPAEFPPGKGIQVRPHPHIGIATITYLFEGEIMHRDDLGYEQAIRAGAVNLMTAGRGIVHSERAGSDLQTHAKLHGIQSWMALPDGKEEIEPAFEHTPAADLPDFQIDGARIRLIMGEAYGQTSPVTTYSTTLYMECRIPKGTSLKLPEHYSELGAYVVSGSVRIDGQQYEGGVLAVARPGRAVQLTADSDSRVMVIGGSSIGRRHIWWNFVSGSRERLEQAKRDWKEGRFGKVPGDDEFIPLPD</sequence>
<evidence type="ECO:0000256" key="1">
    <source>
        <dbReference type="ARBA" id="ARBA00008416"/>
    </source>
</evidence>
<dbReference type="Proteomes" id="UP000092695">
    <property type="component" value="Chromosome"/>
</dbReference>
<evidence type="ECO:0000256" key="2">
    <source>
        <dbReference type="PIRSR" id="PIRSR006232-1"/>
    </source>
</evidence>
<protein>
    <recommendedName>
        <fullName evidence="8">Pirin</fullName>
    </recommendedName>
</protein>
<feature type="binding site" evidence="2">
    <location>
        <position position="115"/>
    </location>
    <ligand>
        <name>Fe cation</name>
        <dbReference type="ChEBI" id="CHEBI:24875"/>
    </ligand>
</feature>
<dbReference type="Pfam" id="PF02678">
    <property type="entry name" value="Pirin"/>
    <property type="match status" value="1"/>
</dbReference>
<dbReference type="KEGG" id="woc:BA177_09370"/>
<dbReference type="RefSeq" id="WP_068619163.1">
    <property type="nucleotide sequence ID" value="NZ_CP016268.1"/>
</dbReference>
<evidence type="ECO:0000313" key="6">
    <source>
        <dbReference type="EMBL" id="ANO53132.1"/>
    </source>
</evidence>
<evidence type="ECO:0000256" key="3">
    <source>
        <dbReference type="RuleBase" id="RU003457"/>
    </source>
</evidence>
<dbReference type="InterPro" id="IPR014710">
    <property type="entry name" value="RmlC-like_jellyroll"/>
</dbReference>
<dbReference type="PANTHER" id="PTHR13903">
    <property type="entry name" value="PIRIN-RELATED"/>
    <property type="match status" value="1"/>
</dbReference>
<feature type="binding site" evidence="2">
    <location>
        <position position="73"/>
    </location>
    <ligand>
        <name>Fe cation</name>
        <dbReference type="ChEBI" id="CHEBI:24875"/>
    </ligand>
</feature>
<comment type="cofactor">
    <cofactor evidence="2">
        <name>Fe cation</name>
        <dbReference type="ChEBI" id="CHEBI:24875"/>
    </cofactor>
    <text evidence="2">Binds 1 Fe cation per subunit.</text>
</comment>
<dbReference type="InterPro" id="IPR012093">
    <property type="entry name" value="Pirin"/>
</dbReference>
<dbReference type="AlphaFoldDB" id="A0A193LKV3"/>
<keyword evidence="2" id="KW-0408">Iron</keyword>
<feature type="domain" description="Pirin N-terminal" evidence="4">
    <location>
        <begin position="33"/>
        <end position="136"/>
    </location>
</feature>
<accession>A0A193LKV3</accession>
<gene>
    <name evidence="6" type="ORF">BA177_09370</name>
</gene>
<dbReference type="InterPro" id="IPR011051">
    <property type="entry name" value="RmlC_Cupin_sf"/>
</dbReference>
<dbReference type="OrthoDB" id="9780903at2"/>
<feature type="binding site" evidence="2">
    <location>
        <position position="71"/>
    </location>
    <ligand>
        <name>Fe cation</name>
        <dbReference type="ChEBI" id="CHEBI:24875"/>
    </ligand>
</feature>
<reference evidence="6 7" key="1">
    <citation type="submission" date="2016-06" db="EMBL/GenBank/DDBJ databases">
        <title>Complete genome sequence of a deep-branching marine Gamma Proteobacterium Woeseia oceani type strain XK5.</title>
        <authorList>
            <person name="Mu D."/>
            <person name="Du Z."/>
        </authorList>
    </citation>
    <scope>NUCLEOTIDE SEQUENCE [LARGE SCALE GENOMIC DNA]</scope>
    <source>
        <strain evidence="6 7">XK5</strain>
    </source>
</reference>
<dbReference type="EMBL" id="CP016268">
    <property type="protein sequence ID" value="ANO53132.1"/>
    <property type="molecule type" value="Genomic_DNA"/>
</dbReference>
<evidence type="ECO:0000313" key="7">
    <source>
        <dbReference type="Proteomes" id="UP000092695"/>
    </source>
</evidence>
<keyword evidence="7" id="KW-1185">Reference proteome</keyword>
<dbReference type="GO" id="GO:0046872">
    <property type="term" value="F:metal ion binding"/>
    <property type="evidence" value="ECO:0007669"/>
    <property type="project" value="UniProtKB-KW"/>
</dbReference>
<dbReference type="Gene3D" id="2.60.120.10">
    <property type="entry name" value="Jelly Rolls"/>
    <property type="match status" value="2"/>
</dbReference>
<dbReference type="STRING" id="1548547.BA177_09370"/>